<dbReference type="PIRSF" id="PIRSF034285">
    <property type="entry name" value="UCP034285"/>
    <property type="match status" value="1"/>
</dbReference>
<accession>A0A2P8D7M5</accession>
<gene>
    <name evidence="1" type="ORF">B0I18_102196</name>
</gene>
<dbReference type="InterPro" id="IPR027417">
    <property type="entry name" value="P-loop_NTPase"/>
</dbReference>
<sequence>MNGFMSKSEQVQALQREILAMQGFRVRPEREQQDTGLGIINQSFPHHTFPANAVHEFISGAPEEAAATSGFMTGLLGKLDRSGRYLWVSTRRTVFPPAIRLLGLAPDQVIFVDAASNRDALWAIEEGLKCASLAAVVGEVRDLSFTESRRLQLAVEQSRVTGLIHRSGSRLPGVTACVSRWRIRPLPSQTAEGLPGVGFPRWQVELLKIRNGKPGVWQVEWTVSGFRIACLEQAAAVPVLQRTA</sequence>
<dbReference type="Gene3D" id="3.40.50.300">
    <property type="entry name" value="P-loop containing nucleotide triphosphate hydrolases"/>
    <property type="match status" value="1"/>
</dbReference>
<dbReference type="Proteomes" id="UP000240572">
    <property type="component" value="Unassembled WGS sequence"/>
</dbReference>
<organism evidence="1 2">
    <name type="scientific">Taibaiella chishuiensis</name>
    <dbReference type="NCBI Taxonomy" id="1434707"/>
    <lineage>
        <taxon>Bacteria</taxon>
        <taxon>Pseudomonadati</taxon>
        <taxon>Bacteroidota</taxon>
        <taxon>Chitinophagia</taxon>
        <taxon>Chitinophagales</taxon>
        <taxon>Chitinophagaceae</taxon>
        <taxon>Taibaiella</taxon>
    </lineage>
</organism>
<evidence type="ECO:0000313" key="2">
    <source>
        <dbReference type="Proteomes" id="UP000240572"/>
    </source>
</evidence>
<proteinExistence type="predicted"/>
<evidence type="ECO:0000313" key="1">
    <source>
        <dbReference type="EMBL" id="PSK93226.1"/>
    </source>
</evidence>
<comment type="caution">
    <text evidence="1">The sequence shown here is derived from an EMBL/GenBank/DDBJ whole genome shotgun (WGS) entry which is preliminary data.</text>
</comment>
<dbReference type="SUPFAM" id="SSF52540">
    <property type="entry name" value="P-loop containing nucleoside triphosphate hydrolases"/>
    <property type="match status" value="1"/>
</dbReference>
<dbReference type="EMBL" id="PYGD01000002">
    <property type="protein sequence ID" value="PSK93226.1"/>
    <property type="molecule type" value="Genomic_DNA"/>
</dbReference>
<dbReference type="InterPro" id="IPR017026">
    <property type="entry name" value="ImuA"/>
</dbReference>
<reference evidence="1 2" key="1">
    <citation type="submission" date="2018-03" db="EMBL/GenBank/DDBJ databases">
        <title>Genomic Encyclopedia of Type Strains, Phase III (KMG-III): the genomes of soil and plant-associated and newly described type strains.</title>
        <authorList>
            <person name="Whitman W."/>
        </authorList>
    </citation>
    <scope>NUCLEOTIDE SEQUENCE [LARGE SCALE GENOMIC DNA]</scope>
    <source>
        <strain evidence="1 2">CGMCC 1.12700</strain>
    </source>
</reference>
<name>A0A2P8D7M5_9BACT</name>
<dbReference type="AlphaFoldDB" id="A0A2P8D7M5"/>
<dbReference type="OrthoDB" id="836928at2"/>
<keyword evidence="2" id="KW-1185">Reference proteome</keyword>
<protein>
    <submittedName>
        <fullName evidence="1">Protein ImuA</fullName>
    </submittedName>
</protein>